<evidence type="ECO:0000313" key="3">
    <source>
        <dbReference type="Proteomes" id="UP001201812"/>
    </source>
</evidence>
<evidence type="ECO:0000313" key="2">
    <source>
        <dbReference type="EMBL" id="KAI1699388.1"/>
    </source>
</evidence>
<dbReference type="InterPro" id="IPR005312">
    <property type="entry name" value="DUF1759"/>
</dbReference>
<comment type="caution">
    <text evidence="2">The sequence shown here is derived from an EMBL/GenBank/DDBJ whole genome shotgun (WGS) entry which is preliminary data.</text>
</comment>
<dbReference type="PANTHER" id="PTHR22954:SF3">
    <property type="entry name" value="PROTEIN CBG08539"/>
    <property type="match status" value="1"/>
</dbReference>
<dbReference type="AlphaFoldDB" id="A0AAD4MS20"/>
<keyword evidence="3" id="KW-1185">Reference proteome</keyword>
<name>A0AAD4MS20_9BILA</name>
<feature type="region of interest" description="Disordered" evidence="1">
    <location>
        <begin position="1"/>
        <end position="26"/>
    </location>
</feature>
<accession>A0AAD4MS20</accession>
<dbReference type="Pfam" id="PF03564">
    <property type="entry name" value="DUF1759"/>
    <property type="match status" value="1"/>
</dbReference>
<gene>
    <name evidence="2" type="ORF">DdX_17336</name>
</gene>
<evidence type="ECO:0000256" key="1">
    <source>
        <dbReference type="SAM" id="MobiDB-lite"/>
    </source>
</evidence>
<proteinExistence type="predicted"/>
<sequence length="424" mass="48572">MEEAAEVLDDKRDYPVPPEPDPPVSEKAKLRNLRALVYELDTNFDEAQRIMLGLRQSQHNLNDIRLKMTEKERMSDNAAYEEFVDDNDYTAPMKELAGYCKKLRTQKGALLYKIEDLEDIIAVAPNPQIPNRSGAFALPNAVNPTPVEPSVHAPDLPKFDGDLANWATFWSQFKYLIHDSKRLPPALKLKHLIDSCKGSSAQKLVEGFEMKDENYPLALNRLKERFSDTEAVKDALDHKLNILKPTDGTLEDLSRFIDELENIFLRMEALGEPTDARHIRSLIIKKVPSHLMEKLHAAERSTLLNNDQWTTRKMREFLKEHHALKQRTSRSLAEARAESAQSLKLSHEFHPRGSHFQTQEVATNFQYSQGQSSTMTFLCTRAQIRMGMILTLYQNVDRQIRFDSAFFAPHSNITVPFAHYVLSA</sequence>
<organism evidence="2 3">
    <name type="scientific">Ditylenchus destructor</name>
    <dbReference type="NCBI Taxonomy" id="166010"/>
    <lineage>
        <taxon>Eukaryota</taxon>
        <taxon>Metazoa</taxon>
        <taxon>Ecdysozoa</taxon>
        <taxon>Nematoda</taxon>
        <taxon>Chromadorea</taxon>
        <taxon>Rhabditida</taxon>
        <taxon>Tylenchina</taxon>
        <taxon>Tylenchomorpha</taxon>
        <taxon>Sphaerularioidea</taxon>
        <taxon>Anguinidae</taxon>
        <taxon>Anguininae</taxon>
        <taxon>Ditylenchus</taxon>
    </lineage>
</organism>
<protein>
    <submittedName>
        <fullName evidence="2">Uncharacterized protein</fullName>
    </submittedName>
</protein>
<dbReference type="PANTHER" id="PTHR22954">
    <property type="entry name" value="RETROVIRAL PROTEASE-RELATED"/>
    <property type="match status" value="1"/>
</dbReference>
<reference evidence="2" key="1">
    <citation type="submission" date="2022-01" db="EMBL/GenBank/DDBJ databases">
        <title>Genome Sequence Resource for Two Populations of Ditylenchus destructor, the Migratory Endoparasitic Phytonematode.</title>
        <authorList>
            <person name="Zhang H."/>
            <person name="Lin R."/>
            <person name="Xie B."/>
        </authorList>
    </citation>
    <scope>NUCLEOTIDE SEQUENCE</scope>
    <source>
        <strain evidence="2">BazhouSP</strain>
    </source>
</reference>
<dbReference type="EMBL" id="JAKKPZ010000180">
    <property type="protein sequence ID" value="KAI1699388.1"/>
    <property type="molecule type" value="Genomic_DNA"/>
</dbReference>
<dbReference type="Proteomes" id="UP001201812">
    <property type="component" value="Unassembled WGS sequence"/>
</dbReference>